<evidence type="ECO:0000256" key="3">
    <source>
        <dbReference type="ARBA" id="ARBA00022771"/>
    </source>
</evidence>
<dbReference type="PROSITE" id="PS51030">
    <property type="entry name" value="NUCLEAR_REC_DBD_2"/>
    <property type="match status" value="1"/>
</dbReference>
<evidence type="ECO:0000256" key="6">
    <source>
        <dbReference type="ARBA" id="ARBA00023125"/>
    </source>
</evidence>
<dbReference type="EMBL" id="GL449438">
    <property type="protein sequence ID" value="EFN82689.1"/>
    <property type="molecule type" value="Genomic_DNA"/>
</dbReference>
<dbReference type="Gene3D" id="3.30.50.10">
    <property type="entry name" value="Erythroid Transcription Factor GATA-1, subunit A"/>
    <property type="match status" value="1"/>
</dbReference>
<dbReference type="OMA" id="YQVQHNA"/>
<evidence type="ECO:0000256" key="11">
    <source>
        <dbReference type="SAM" id="MobiDB-lite"/>
    </source>
</evidence>
<protein>
    <submittedName>
        <fullName evidence="14">Photoreceptor-specific nuclear receptor</fullName>
    </submittedName>
</protein>
<dbReference type="PANTHER" id="PTHR24083">
    <property type="entry name" value="NUCLEAR HORMONE RECEPTOR"/>
    <property type="match status" value="1"/>
</dbReference>
<reference evidence="14 15" key="1">
    <citation type="journal article" date="2010" name="Science">
        <title>Genomic comparison of the ants Camponotus floridanus and Harpegnathos saltator.</title>
        <authorList>
            <person name="Bonasio R."/>
            <person name="Zhang G."/>
            <person name="Ye C."/>
            <person name="Mutti N.S."/>
            <person name="Fang X."/>
            <person name="Qin N."/>
            <person name="Donahue G."/>
            <person name="Yang P."/>
            <person name="Li Q."/>
            <person name="Li C."/>
            <person name="Zhang P."/>
            <person name="Huang Z."/>
            <person name="Berger S.L."/>
            <person name="Reinberg D."/>
            <person name="Wang J."/>
            <person name="Liebig J."/>
        </authorList>
    </citation>
    <scope>NUCLEOTIDE SEQUENCE [LARGE SCALE GENOMIC DNA]</scope>
    <source>
        <strain evidence="14 15">R22 G/1</strain>
    </source>
</reference>
<organism evidence="15">
    <name type="scientific">Harpegnathos saltator</name>
    <name type="common">Jerdon's jumping ant</name>
    <dbReference type="NCBI Taxonomy" id="610380"/>
    <lineage>
        <taxon>Eukaryota</taxon>
        <taxon>Metazoa</taxon>
        <taxon>Ecdysozoa</taxon>
        <taxon>Arthropoda</taxon>
        <taxon>Hexapoda</taxon>
        <taxon>Insecta</taxon>
        <taxon>Pterygota</taxon>
        <taxon>Neoptera</taxon>
        <taxon>Endopterygota</taxon>
        <taxon>Hymenoptera</taxon>
        <taxon>Apocrita</taxon>
        <taxon>Aculeata</taxon>
        <taxon>Formicoidea</taxon>
        <taxon>Formicidae</taxon>
        <taxon>Ponerinae</taxon>
        <taxon>Ponerini</taxon>
        <taxon>Harpegnathos</taxon>
    </lineage>
</organism>
<dbReference type="SUPFAM" id="SSF48508">
    <property type="entry name" value="Nuclear receptor ligand-binding domain"/>
    <property type="match status" value="1"/>
</dbReference>
<accession>E2BNP1</accession>
<evidence type="ECO:0000256" key="9">
    <source>
        <dbReference type="ARBA" id="ARBA00023242"/>
    </source>
</evidence>
<dbReference type="SUPFAM" id="SSF57716">
    <property type="entry name" value="Glucocorticoid receptor-like (DNA-binding domain)"/>
    <property type="match status" value="1"/>
</dbReference>
<evidence type="ECO:0000259" key="12">
    <source>
        <dbReference type="PROSITE" id="PS51030"/>
    </source>
</evidence>
<evidence type="ECO:0000256" key="5">
    <source>
        <dbReference type="ARBA" id="ARBA00023015"/>
    </source>
</evidence>
<dbReference type="Gene3D" id="1.10.565.10">
    <property type="entry name" value="Retinoid X Receptor"/>
    <property type="match status" value="1"/>
</dbReference>
<comment type="similarity">
    <text evidence="10">Belongs to the nuclear hormone receptor family.</text>
</comment>
<dbReference type="SMART" id="SM00430">
    <property type="entry name" value="HOLI"/>
    <property type="match status" value="1"/>
</dbReference>
<evidence type="ECO:0000256" key="2">
    <source>
        <dbReference type="ARBA" id="ARBA00022723"/>
    </source>
</evidence>
<dbReference type="OrthoDB" id="5873264at2759"/>
<keyword evidence="6 10" id="KW-0238">DNA-binding</keyword>
<keyword evidence="2 10" id="KW-0479">Metal-binding</keyword>
<keyword evidence="8 10" id="KW-0675">Receptor</keyword>
<dbReference type="AlphaFoldDB" id="E2BNP1"/>
<sequence>RLLDILCDVCGDRSSGKHYGIYSCDGCSGFFKRSIHSNREYICKAQGAKKGRCPIDKTHRNQCRACRLAKCFEANMNKDATLERSSSVEADARPATTSDLHHPLSSAIQPPLLLVDLLFPPPHPRGSRDIQLSYISNDLQRALYLEFNSAQPAPTFSLPPLSPSPILLIGGPRDGLSITLEAEGRGSVQHERGPRKPKPHSIISEKQHQQQSSIVTQLSPHSGGPVHNDRLRPALAPPYVLSPHRRLRCDQRFTPYPRPMALVQKPPEESPSPVPLVLPHPRTTTTLYQAATTVSLASQPSLLQILMSAEECQELVWNARLQPTTEYPIEQMETETSHSPTGTVQSLSPTWEMLQETTARLLFMAVRWVRCLPPFQTISKDDQLLLLERSWTQLFLLHLAQWSISWDITALLEDEQVRSRLPADDNPTNQELVLIQAIICRFRQLSPDFGECGCMKAVALFTPETVGLHAVQPIEILQDQAQRILVDYTRSRYPQQPGRIGRLMILVGYLRCVSSKTVERLFFHETIGEIPISRLLVDMYQMEKYIN</sequence>
<evidence type="ECO:0000259" key="13">
    <source>
        <dbReference type="PROSITE" id="PS51843"/>
    </source>
</evidence>
<keyword evidence="7 10" id="KW-0804">Transcription</keyword>
<evidence type="ECO:0000256" key="7">
    <source>
        <dbReference type="ARBA" id="ARBA00023163"/>
    </source>
</evidence>
<dbReference type="GO" id="GO:0003700">
    <property type="term" value="F:DNA-binding transcription factor activity"/>
    <property type="evidence" value="ECO:0007669"/>
    <property type="project" value="InterPro"/>
</dbReference>
<evidence type="ECO:0000256" key="10">
    <source>
        <dbReference type="RuleBase" id="RU004334"/>
    </source>
</evidence>
<feature type="region of interest" description="Disordered" evidence="11">
    <location>
        <begin position="184"/>
        <end position="233"/>
    </location>
</feature>
<dbReference type="GO" id="GO:0005634">
    <property type="term" value="C:nucleus"/>
    <property type="evidence" value="ECO:0007669"/>
    <property type="project" value="UniProtKB-SubCell"/>
</dbReference>
<feature type="domain" description="Nuclear receptor" evidence="12">
    <location>
        <begin position="4"/>
        <end position="83"/>
    </location>
</feature>
<dbReference type="PROSITE" id="PS51843">
    <property type="entry name" value="NR_LBD"/>
    <property type="match status" value="1"/>
</dbReference>
<name>E2BNP1_HARSA</name>
<feature type="compositionally biased region" description="Polar residues" evidence="11">
    <location>
        <begin position="209"/>
        <end position="220"/>
    </location>
</feature>
<dbReference type="FunFam" id="1.10.565.10:FF:000038">
    <property type="entry name" value="Dissatisfaction, isoform A"/>
    <property type="match status" value="1"/>
</dbReference>
<dbReference type="PRINTS" id="PR00398">
    <property type="entry name" value="STRDHORMONER"/>
</dbReference>
<proteinExistence type="inferred from homology"/>
<dbReference type="InParanoid" id="E2BNP1"/>
<feature type="non-terminal residue" evidence="14">
    <location>
        <position position="1"/>
    </location>
</feature>
<dbReference type="InterPro" id="IPR000536">
    <property type="entry name" value="Nucl_hrmn_rcpt_lig-bd"/>
</dbReference>
<feature type="domain" description="NR LBD" evidence="13">
    <location>
        <begin position="298"/>
        <end position="543"/>
    </location>
</feature>
<keyword evidence="5 10" id="KW-0805">Transcription regulation</keyword>
<dbReference type="GO" id="GO:0043565">
    <property type="term" value="F:sequence-specific DNA binding"/>
    <property type="evidence" value="ECO:0007669"/>
    <property type="project" value="InterPro"/>
</dbReference>
<dbReference type="InterPro" id="IPR001628">
    <property type="entry name" value="Znf_hrmn_rcpt"/>
</dbReference>
<dbReference type="SMART" id="SM00399">
    <property type="entry name" value="ZnF_C4"/>
    <property type="match status" value="1"/>
</dbReference>
<gene>
    <name evidence="14" type="ORF">EAI_02042</name>
</gene>
<feature type="compositionally biased region" description="Basic and acidic residues" evidence="11">
    <location>
        <begin position="184"/>
        <end position="194"/>
    </location>
</feature>
<evidence type="ECO:0000313" key="15">
    <source>
        <dbReference type="Proteomes" id="UP000008237"/>
    </source>
</evidence>
<keyword evidence="15" id="KW-1185">Reference proteome</keyword>
<dbReference type="PRINTS" id="PR00047">
    <property type="entry name" value="STROIDFINGER"/>
</dbReference>
<feature type="region of interest" description="Disordered" evidence="11">
    <location>
        <begin position="83"/>
        <end position="102"/>
    </location>
</feature>
<dbReference type="Proteomes" id="UP000008237">
    <property type="component" value="Unassembled WGS sequence"/>
</dbReference>
<dbReference type="InterPro" id="IPR001723">
    <property type="entry name" value="Nuclear_hrmn_rcpt"/>
</dbReference>
<dbReference type="Pfam" id="PF00104">
    <property type="entry name" value="Hormone_recep"/>
    <property type="match status" value="1"/>
</dbReference>
<evidence type="ECO:0000256" key="4">
    <source>
        <dbReference type="ARBA" id="ARBA00022833"/>
    </source>
</evidence>
<keyword evidence="3 10" id="KW-0863">Zinc-finger</keyword>
<dbReference type="InterPro" id="IPR050274">
    <property type="entry name" value="Nuclear_hormone_rcpt_NR2"/>
</dbReference>
<evidence type="ECO:0000256" key="1">
    <source>
        <dbReference type="ARBA" id="ARBA00004123"/>
    </source>
</evidence>
<evidence type="ECO:0000313" key="14">
    <source>
        <dbReference type="EMBL" id="EFN82689.1"/>
    </source>
</evidence>
<keyword evidence="9 10" id="KW-0539">Nucleus</keyword>
<dbReference type="InterPro" id="IPR035500">
    <property type="entry name" value="NHR-like_dom_sf"/>
</dbReference>
<dbReference type="Pfam" id="PF00105">
    <property type="entry name" value="zf-C4"/>
    <property type="match status" value="1"/>
</dbReference>
<dbReference type="InterPro" id="IPR013088">
    <property type="entry name" value="Znf_NHR/GATA"/>
</dbReference>
<dbReference type="GO" id="GO:0008270">
    <property type="term" value="F:zinc ion binding"/>
    <property type="evidence" value="ECO:0007669"/>
    <property type="project" value="UniProtKB-KW"/>
</dbReference>
<dbReference type="STRING" id="610380.E2BNP1"/>
<evidence type="ECO:0000256" key="8">
    <source>
        <dbReference type="ARBA" id="ARBA00023170"/>
    </source>
</evidence>
<dbReference type="PROSITE" id="PS00031">
    <property type="entry name" value="NUCLEAR_REC_DBD_1"/>
    <property type="match status" value="1"/>
</dbReference>
<comment type="subcellular location">
    <subcellularLocation>
        <location evidence="1 10">Nucleus</location>
    </subcellularLocation>
</comment>
<keyword evidence="4 10" id="KW-0862">Zinc</keyword>